<evidence type="ECO:0000259" key="5">
    <source>
        <dbReference type="Pfam" id="PF01073"/>
    </source>
</evidence>
<feature type="compositionally biased region" description="Basic and acidic residues" evidence="4">
    <location>
        <begin position="10"/>
        <end position="19"/>
    </location>
</feature>
<sequence length="390" mass="43184">RLYPTLPGKSSKEGLVRQSRERRRRGGVAELRPGKGSASGRGARQSGSTHHSQRSPLPVVRQPTCTLIRRRSHRPTRTAPLPIGRPLAAAAPYWYRAEEGGTNLAKPRPSAGRGTLATETCLYWARSRRERQLAEPTPSWANHLGRRSSADSRLTREGSKRWCSGTGVQWVQPACEVRPASGAPADGKERLITNRTIFCFEMEPAVSEPMRDQVARTHLTEDTPKASSDIENVNQNQAKKCTVIGGSGFLGQHMVEQLLARGYTVSVFDIRQGFDNPQVQFFLGDLCSRQDLYPALKGVNTVFLCASPPSSSNNKELFYRVNYFGTKNVIETCKEAGVQKLILTSSASVSFEGVDIKNGTEDLPYAMKPIDYYTESKILQEKVCTLELVE</sequence>
<reference evidence="6" key="1">
    <citation type="submission" date="2025-08" db="UniProtKB">
        <authorList>
            <consortium name="Ensembl"/>
        </authorList>
    </citation>
    <scope>IDENTIFICATION</scope>
</reference>
<dbReference type="GO" id="GO:0006694">
    <property type="term" value="P:steroid biosynthetic process"/>
    <property type="evidence" value="ECO:0007669"/>
    <property type="project" value="InterPro"/>
</dbReference>
<dbReference type="Gene3D" id="3.40.50.720">
    <property type="entry name" value="NAD(P)-binding Rossmann-like Domain"/>
    <property type="match status" value="1"/>
</dbReference>
<dbReference type="GO" id="GO:0005783">
    <property type="term" value="C:endoplasmic reticulum"/>
    <property type="evidence" value="ECO:0007669"/>
    <property type="project" value="TreeGrafter"/>
</dbReference>
<dbReference type="Pfam" id="PF01073">
    <property type="entry name" value="3Beta_HSD"/>
    <property type="match status" value="1"/>
</dbReference>
<dbReference type="InterPro" id="IPR036291">
    <property type="entry name" value="NAD(P)-bd_dom_sf"/>
</dbReference>
<gene>
    <name evidence="6" type="primary">NSDHL</name>
</gene>
<name>A0A8C9LNX4_9PRIM</name>
<comment type="similarity">
    <text evidence="3">Belongs to the 3-beta-HSD family.</text>
</comment>
<evidence type="ECO:0000256" key="4">
    <source>
        <dbReference type="SAM" id="MobiDB-lite"/>
    </source>
</evidence>
<dbReference type="InterPro" id="IPR050425">
    <property type="entry name" value="NAD(P)_dehydrat-like"/>
</dbReference>
<dbReference type="AlphaFoldDB" id="A0A8C9LNX4"/>
<proteinExistence type="inferred from homology"/>
<protein>
    <submittedName>
        <fullName evidence="6">NAD(P) dependent steroid dehydrogenase-like</fullName>
    </submittedName>
</protein>
<dbReference type="Ensembl" id="ENSPTET00000025936.1">
    <property type="protein sequence ID" value="ENSPTEP00000017587.1"/>
    <property type="gene ID" value="ENSPTEG00000019124.1"/>
</dbReference>
<feature type="region of interest" description="Disordered" evidence="4">
    <location>
        <begin position="1"/>
        <end position="64"/>
    </location>
</feature>
<dbReference type="Proteomes" id="UP000694416">
    <property type="component" value="Unplaced"/>
</dbReference>
<feature type="compositionally biased region" description="Basic and acidic residues" evidence="4">
    <location>
        <begin position="148"/>
        <end position="158"/>
    </location>
</feature>
<dbReference type="SUPFAM" id="SSF51735">
    <property type="entry name" value="NAD(P)-binding Rossmann-fold domains"/>
    <property type="match status" value="1"/>
</dbReference>
<dbReference type="GO" id="GO:0016616">
    <property type="term" value="F:oxidoreductase activity, acting on the CH-OH group of donors, NAD or NADP as acceptor"/>
    <property type="evidence" value="ECO:0007669"/>
    <property type="project" value="InterPro"/>
</dbReference>
<feature type="domain" description="3-beta hydroxysteroid dehydrogenase/isomerase" evidence="5">
    <location>
        <begin position="243"/>
        <end position="383"/>
    </location>
</feature>
<feature type="compositionally biased region" description="Low complexity" evidence="4">
    <location>
        <begin position="28"/>
        <end position="48"/>
    </location>
</feature>
<evidence type="ECO:0000313" key="7">
    <source>
        <dbReference type="Proteomes" id="UP000694416"/>
    </source>
</evidence>
<dbReference type="InterPro" id="IPR002225">
    <property type="entry name" value="3Beta_OHSteriod_DH/Estase"/>
</dbReference>
<keyword evidence="2" id="KW-0520">NAD</keyword>
<dbReference type="GO" id="GO:0008203">
    <property type="term" value="P:cholesterol metabolic process"/>
    <property type="evidence" value="ECO:0007669"/>
    <property type="project" value="TreeGrafter"/>
</dbReference>
<evidence type="ECO:0000313" key="6">
    <source>
        <dbReference type="Ensembl" id="ENSPTEP00000017587.1"/>
    </source>
</evidence>
<reference evidence="6" key="2">
    <citation type="submission" date="2025-09" db="UniProtKB">
        <authorList>
            <consortium name="Ensembl"/>
        </authorList>
    </citation>
    <scope>IDENTIFICATION</scope>
</reference>
<dbReference type="PANTHER" id="PTHR10366:SF564">
    <property type="entry name" value="STEROL-4-ALPHA-CARBOXYLATE 3-DEHYDROGENASE, DECARBOXYLATING"/>
    <property type="match status" value="1"/>
</dbReference>
<evidence type="ECO:0000256" key="2">
    <source>
        <dbReference type="ARBA" id="ARBA00023027"/>
    </source>
</evidence>
<dbReference type="PANTHER" id="PTHR10366">
    <property type="entry name" value="NAD DEPENDENT EPIMERASE/DEHYDRATASE"/>
    <property type="match status" value="1"/>
</dbReference>
<feature type="region of interest" description="Disordered" evidence="4">
    <location>
        <begin position="134"/>
        <end position="158"/>
    </location>
</feature>
<evidence type="ECO:0000256" key="3">
    <source>
        <dbReference type="RuleBase" id="RU004475"/>
    </source>
</evidence>
<organism evidence="6 7">
    <name type="scientific">Piliocolobus tephrosceles</name>
    <name type="common">Ugandan red Colobus</name>
    <dbReference type="NCBI Taxonomy" id="591936"/>
    <lineage>
        <taxon>Eukaryota</taxon>
        <taxon>Metazoa</taxon>
        <taxon>Chordata</taxon>
        <taxon>Craniata</taxon>
        <taxon>Vertebrata</taxon>
        <taxon>Euteleostomi</taxon>
        <taxon>Mammalia</taxon>
        <taxon>Eutheria</taxon>
        <taxon>Euarchontoglires</taxon>
        <taxon>Primates</taxon>
        <taxon>Haplorrhini</taxon>
        <taxon>Catarrhini</taxon>
        <taxon>Cercopithecidae</taxon>
        <taxon>Colobinae</taxon>
        <taxon>Piliocolobus</taxon>
    </lineage>
</organism>
<keyword evidence="7" id="KW-1185">Reference proteome</keyword>
<evidence type="ECO:0000256" key="1">
    <source>
        <dbReference type="ARBA" id="ARBA00023002"/>
    </source>
</evidence>
<accession>A0A8C9LNX4</accession>
<keyword evidence="1 3" id="KW-0560">Oxidoreductase</keyword>